<dbReference type="PROSITE" id="PS50076">
    <property type="entry name" value="DNAJ_2"/>
    <property type="match status" value="1"/>
</dbReference>
<dbReference type="InterPro" id="IPR052812">
    <property type="entry name" value="Plant_DnaJ_domain"/>
</dbReference>
<dbReference type="SUPFAM" id="SSF46565">
    <property type="entry name" value="Chaperone J-domain"/>
    <property type="match status" value="1"/>
</dbReference>
<evidence type="ECO:0000313" key="3">
    <source>
        <dbReference type="WBParaSite" id="jg24523"/>
    </source>
</evidence>
<dbReference type="Proteomes" id="UP000887574">
    <property type="component" value="Unplaced"/>
</dbReference>
<proteinExistence type="predicted"/>
<dbReference type="Pfam" id="PF00226">
    <property type="entry name" value="DnaJ"/>
    <property type="match status" value="1"/>
</dbReference>
<dbReference type="SMART" id="SM00271">
    <property type="entry name" value="DnaJ"/>
    <property type="match status" value="1"/>
</dbReference>
<dbReference type="InterPro" id="IPR018253">
    <property type="entry name" value="DnaJ_domain_CS"/>
</dbReference>
<dbReference type="PRINTS" id="PR00625">
    <property type="entry name" value="JDOMAIN"/>
</dbReference>
<feature type="domain" description="J" evidence="1">
    <location>
        <begin position="18"/>
        <end position="83"/>
    </location>
</feature>
<dbReference type="WBParaSite" id="jg24523">
    <property type="protein sequence ID" value="jg24523"/>
    <property type="gene ID" value="jg24523"/>
</dbReference>
<keyword evidence="2" id="KW-1185">Reference proteome</keyword>
<dbReference type="InterPro" id="IPR036869">
    <property type="entry name" value="J_dom_sf"/>
</dbReference>
<name>A0A915DYH9_9BILA</name>
<reference evidence="3" key="1">
    <citation type="submission" date="2022-11" db="UniProtKB">
        <authorList>
            <consortium name="WormBaseParasite"/>
        </authorList>
    </citation>
    <scope>IDENTIFICATION</scope>
</reference>
<accession>A0A915DYH9</accession>
<sequence>MKKTVSNNGTTAGTPAMDFYEILGVERNSTEQDIKNSYRKLALKYHPDRNPGNEQAQEQFKRISIAYSVLSDPNKRRQYDVSGPSMAMNDFEGLDMSELGGVGRFFGAMFTKLGIPIPTQITPKVLAQARELCLGNENACEAKTLEPGIPVADSVGNQEAHFFRVKMEERFAKEGVVIRCKSSSMSKFKLVLFDKEGGVRLIRESQKKKSATSAEIFFVPFQRINISEFIPIRTLMEDKETPLPFHYLDTLETEGSHTLENRDHILCVYGDNFFQSVNNCGKADMLGAHTHREKNDMGEFQKEYMDLKKKWEAAKARLKTEDEGIATMLKEREELYEKLFNECALPYVPIAAANHKPANAGLFSSLFGK</sequence>
<dbReference type="AlphaFoldDB" id="A0A915DYH9"/>
<dbReference type="Gene3D" id="1.10.287.110">
    <property type="entry name" value="DnaJ domain"/>
    <property type="match status" value="1"/>
</dbReference>
<dbReference type="PANTHER" id="PTHR44272:SF3">
    <property type="entry name" value="J DOMAIN-CONTAINING PROTEIN"/>
    <property type="match status" value="1"/>
</dbReference>
<dbReference type="PANTHER" id="PTHR44272">
    <property type="entry name" value="DNAJ DOMAIN (PROKARYOTIC HEAT SHOCK PROTEIN)"/>
    <property type="match status" value="1"/>
</dbReference>
<dbReference type="PROSITE" id="PS00636">
    <property type="entry name" value="DNAJ_1"/>
    <property type="match status" value="1"/>
</dbReference>
<organism evidence="2 3">
    <name type="scientific">Ditylenchus dipsaci</name>
    <dbReference type="NCBI Taxonomy" id="166011"/>
    <lineage>
        <taxon>Eukaryota</taxon>
        <taxon>Metazoa</taxon>
        <taxon>Ecdysozoa</taxon>
        <taxon>Nematoda</taxon>
        <taxon>Chromadorea</taxon>
        <taxon>Rhabditida</taxon>
        <taxon>Tylenchina</taxon>
        <taxon>Tylenchomorpha</taxon>
        <taxon>Sphaerularioidea</taxon>
        <taxon>Anguinidae</taxon>
        <taxon>Anguininae</taxon>
        <taxon>Ditylenchus</taxon>
    </lineage>
</organism>
<protein>
    <submittedName>
        <fullName evidence="3">J domain-containing protein</fullName>
    </submittedName>
</protein>
<dbReference type="CDD" id="cd06257">
    <property type="entry name" value="DnaJ"/>
    <property type="match status" value="1"/>
</dbReference>
<evidence type="ECO:0000259" key="1">
    <source>
        <dbReference type="PROSITE" id="PS50076"/>
    </source>
</evidence>
<dbReference type="InterPro" id="IPR001623">
    <property type="entry name" value="DnaJ_domain"/>
</dbReference>
<evidence type="ECO:0000313" key="2">
    <source>
        <dbReference type="Proteomes" id="UP000887574"/>
    </source>
</evidence>